<dbReference type="EMBL" id="BMKS01000011">
    <property type="protein sequence ID" value="GGG42354.1"/>
    <property type="molecule type" value="Genomic_DNA"/>
</dbReference>
<dbReference type="AlphaFoldDB" id="A0A8J2ZDW2"/>
<evidence type="ECO:0000313" key="2">
    <source>
        <dbReference type="Proteomes" id="UP000597507"/>
    </source>
</evidence>
<keyword evidence="2" id="KW-1185">Reference proteome</keyword>
<dbReference type="Proteomes" id="UP000597507">
    <property type="component" value="Unassembled WGS sequence"/>
</dbReference>
<sequence>MRTKKGRILHSKGRKLPFNGEDMGPPVDYAAELAAALRREMERRRVAAKTVMRWTGASERTVKAWLSGISVPSGERLIALMRHSDEVFVTVLRLSARLDGECAGHLDDVRRHLAAASTSLEKARSWLK</sequence>
<comment type="caution">
    <text evidence="1">The sequence shown here is derived from an EMBL/GenBank/DDBJ whole genome shotgun (WGS) entry which is preliminary data.</text>
</comment>
<protein>
    <recommendedName>
        <fullName evidence="3">XRE family transcriptional regulator</fullName>
    </recommendedName>
</protein>
<gene>
    <name evidence="1" type="ORF">GCM10010964_32280</name>
</gene>
<organism evidence="1 2">
    <name type="scientific">Caldovatus sediminis</name>
    <dbReference type="NCBI Taxonomy" id="2041189"/>
    <lineage>
        <taxon>Bacteria</taxon>
        <taxon>Pseudomonadati</taxon>
        <taxon>Pseudomonadota</taxon>
        <taxon>Alphaproteobacteria</taxon>
        <taxon>Acetobacterales</taxon>
        <taxon>Roseomonadaceae</taxon>
        <taxon>Caldovatus</taxon>
    </lineage>
</organism>
<proteinExistence type="predicted"/>
<evidence type="ECO:0000313" key="1">
    <source>
        <dbReference type="EMBL" id="GGG42354.1"/>
    </source>
</evidence>
<reference evidence="1 2" key="1">
    <citation type="journal article" date="2014" name="Int. J. Syst. Evol. Microbiol.">
        <title>Complete genome sequence of Corynebacterium casei LMG S-19264T (=DSM 44701T), isolated from a smear-ripened cheese.</title>
        <authorList>
            <consortium name="US DOE Joint Genome Institute (JGI-PGF)"/>
            <person name="Walter F."/>
            <person name="Albersmeier A."/>
            <person name="Kalinowski J."/>
            <person name="Ruckert C."/>
        </authorList>
    </citation>
    <scope>NUCLEOTIDE SEQUENCE [LARGE SCALE GENOMIC DNA]</scope>
    <source>
        <strain evidence="1 2">CGMCC 1.16330</strain>
    </source>
</reference>
<name>A0A8J2ZDW2_9PROT</name>
<accession>A0A8J2ZDW2</accession>
<dbReference type="RefSeq" id="WP_188902082.1">
    <property type="nucleotide sequence ID" value="NZ_BMKS01000011.1"/>
</dbReference>
<evidence type="ECO:0008006" key="3">
    <source>
        <dbReference type="Google" id="ProtNLM"/>
    </source>
</evidence>